<gene>
    <name evidence="2" type="ORF">SDC9_112774</name>
</gene>
<keyword evidence="1" id="KW-1133">Transmembrane helix</keyword>
<evidence type="ECO:0000256" key="1">
    <source>
        <dbReference type="SAM" id="Phobius"/>
    </source>
</evidence>
<evidence type="ECO:0008006" key="3">
    <source>
        <dbReference type="Google" id="ProtNLM"/>
    </source>
</evidence>
<organism evidence="2">
    <name type="scientific">bioreactor metagenome</name>
    <dbReference type="NCBI Taxonomy" id="1076179"/>
    <lineage>
        <taxon>unclassified sequences</taxon>
        <taxon>metagenomes</taxon>
        <taxon>ecological metagenomes</taxon>
    </lineage>
</organism>
<proteinExistence type="predicted"/>
<evidence type="ECO:0000313" key="2">
    <source>
        <dbReference type="EMBL" id="MPM65870.1"/>
    </source>
</evidence>
<comment type="caution">
    <text evidence="2">The sequence shown here is derived from an EMBL/GenBank/DDBJ whole genome shotgun (WGS) entry which is preliminary data.</text>
</comment>
<feature type="transmembrane region" description="Helical" evidence="1">
    <location>
        <begin position="57"/>
        <end position="75"/>
    </location>
</feature>
<feature type="transmembrane region" description="Helical" evidence="1">
    <location>
        <begin position="87"/>
        <end position="108"/>
    </location>
</feature>
<name>A0A645BK78_9ZZZZ</name>
<dbReference type="EMBL" id="VSSQ01020761">
    <property type="protein sequence ID" value="MPM65870.1"/>
    <property type="molecule type" value="Genomic_DNA"/>
</dbReference>
<dbReference type="AlphaFoldDB" id="A0A645BK78"/>
<keyword evidence="1" id="KW-0812">Transmembrane</keyword>
<reference evidence="2" key="1">
    <citation type="submission" date="2019-08" db="EMBL/GenBank/DDBJ databases">
        <authorList>
            <person name="Kucharzyk K."/>
            <person name="Murdoch R.W."/>
            <person name="Higgins S."/>
            <person name="Loffler F."/>
        </authorList>
    </citation>
    <scope>NUCLEOTIDE SEQUENCE</scope>
</reference>
<keyword evidence="1" id="KW-0472">Membrane</keyword>
<sequence>MLESKAYEKFLAKLNRIFAWLLIPVLSINFISGYAILHPRIFDWIITKPSAFRLHLNIQPLTIVLVSFHAFYYIRIRILQKGFPKRYVDLFLGICYAILNFGVFYLRLRG</sequence>
<protein>
    <recommendedName>
        <fullName evidence="3">DUF4405 domain-containing protein</fullName>
    </recommendedName>
</protein>
<accession>A0A645BK78</accession>
<feature type="transmembrane region" description="Helical" evidence="1">
    <location>
        <begin position="17"/>
        <end position="37"/>
    </location>
</feature>